<keyword evidence="2" id="KW-1185">Reference proteome</keyword>
<dbReference type="AlphaFoldDB" id="A0A814MD82"/>
<organism evidence="1 2">
    <name type="scientific">Adineta ricciae</name>
    <name type="common">Rotifer</name>
    <dbReference type="NCBI Taxonomy" id="249248"/>
    <lineage>
        <taxon>Eukaryota</taxon>
        <taxon>Metazoa</taxon>
        <taxon>Spiralia</taxon>
        <taxon>Gnathifera</taxon>
        <taxon>Rotifera</taxon>
        <taxon>Eurotatoria</taxon>
        <taxon>Bdelloidea</taxon>
        <taxon>Adinetida</taxon>
        <taxon>Adinetidae</taxon>
        <taxon>Adineta</taxon>
    </lineage>
</organism>
<dbReference type="Proteomes" id="UP000663828">
    <property type="component" value="Unassembled WGS sequence"/>
</dbReference>
<feature type="non-terminal residue" evidence="1">
    <location>
        <position position="1"/>
    </location>
</feature>
<protein>
    <submittedName>
        <fullName evidence="1">Uncharacterized protein</fullName>
    </submittedName>
</protein>
<sequence length="113" mass="12867">INVENQPSEIIFQLKNVEKTFFISRNVTYESLLKNVKVHFKIPICSEIAIVDSYSNRMIVVARTADLFDFTDAAIPKYKIIVQEPTLATKSVGFGRNCKFLYHRGSRTPPDGL</sequence>
<proteinExistence type="predicted"/>
<comment type="caution">
    <text evidence="1">The sequence shown here is derived from an EMBL/GenBank/DDBJ whole genome shotgun (WGS) entry which is preliminary data.</text>
</comment>
<dbReference type="EMBL" id="CAJNOR010001108">
    <property type="protein sequence ID" value="CAF1076457.1"/>
    <property type="molecule type" value="Genomic_DNA"/>
</dbReference>
<gene>
    <name evidence="1" type="ORF">XAT740_LOCUS17092</name>
</gene>
<reference evidence="1" key="1">
    <citation type="submission" date="2021-02" db="EMBL/GenBank/DDBJ databases">
        <authorList>
            <person name="Nowell W R."/>
        </authorList>
    </citation>
    <scope>NUCLEOTIDE SEQUENCE</scope>
</reference>
<evidence type="ECO:0000313" key="2">
    <source>
        <dbReference type="Proteomes" id="UP000663828"/>
    </source>
</evidence>
<evidence type="ECO:0000313" key="1">
    <source>
        <dbReference type="EMBL" id="CAF1076457.1"/>
    </source>
</evidence>
<name>A0A814MD82_ADIRI</name>
<accession>A0A814MD82</accession>